<evidence type="ECO:0000256" key="5">
    <source>
        <dbReference type="ARBA" id="ARBA00023237"/>
    </source>
</evidence>
<dbReference type="Pfam" id="PF14322">
    <property type="entry name" value="SusD-like_3"/>
    <property type="match status" value="1"/>
</dbReference>
<evidence type="ECO:0000256" key="2">
    <source>
        <dbReference type="ARBA" id="ARBA00006275"/>
    </source>
</evidence>
<proteinExistence type="inferred from homology"/>
<evidence type="ECO:0000256" key="1">
    <source>
        <dbReference type="ARBA" id="ARBA00004442"/>
    </source>
</evidence>
<gene>
    <name evidence="8" type="ORF">GCM10023143_10820</name>
</gene>
<dbReference type="InterPro" id="IPR011990">
    <property type="entry name" value="TPR-like_helical_dom_sf"/>
</dbReference>
<keyword evidence="5" id="KW-0998">Cell outer membrane</keyword>
<organism evidence="8 9">
    <name type="scientific">Compostibacter hankyongensis</name>
    <dbReference type="NCBI Taxonomy" id="1007089"/>
    <lineage>
        <taxon>Bacteria</taxon>
        <taxon>Pseudomonadati</taxon>
        <taxon>Bacteroidota</taxon>
        <taxon>Chitinophagia</taxon>
        <taxon>Chitinophagales</taxon>
        <taxon>Chitinophagaceae</taxon>
        <taxon>Compostibacter</taxon>
    </lineage>
</organism>
<feature type="domain" description="SusD-like N-terminal" evidence="7">
    <location>
        <begin position="55"/>
        <end position="226"/>
    </location>
</feature>
<dbReference type="PROSITE" id="PS51257">
    <property type="entry name" value="PROKAR_LIPOPROTEIN"/>
    <property type="match status" value="1"/>
</dbReference>
<keyword evidence="4" id="KW-0472">Membrane</keyword>
<comment type="caution">
    <text evidence="8">The sequence shown here is derived from an EMBL/GenBank/DDBJ whole genome shotgun (WGS) entry which is preliminary data.</text>
</comment>
<comment type="subcellular location">
    <subcellularLocation>
        <location evidence="1">Cell outer membrane</location>
    </subcellularLocation>
</comment>
<dbReference type="InterPro" id="IPR012944">
    <property type="entry name" value="SusD_RagB_dom"/>
</dbReference>
<dbReference type="EMBL" id="BAABFN010000002">
    <property type="protein sequence ID" value="GAA4305517.1"/>
    <property type="molecule type" value="Genomic_DNA"/>
</dbReference>
<feature type="domain" description="RagB/SusD" evidence="6">
    <location>
        <begin position="274"/>
        <end position="549"/>
    </location>
</feature>
<accession>A0ABP8FJW4</accession>
<dbReference type="RefSeq" id="WP_344976667.1">
    <property type="nucleotide sequence ID" value="NZ_BAABFN010000002.1"/>
</dbReference>
<protein>
    <submittedName>
        <fullName evidence="8">RagB/SusD family nutrient uptake outer membrane protein</fullName>
    </submittedName>
</protein>
<keyword evidence="3" id="KW-0732">Signal</keyword>
<evidence type="ECO:0000256" key="4">
    <source>
        <dbReference type="ARBA" id="ARBA00023136"/>
    </source>
</evidence>
<keyword evidence="9" id="KW-1185">Reference proteome</keyword>
<evidence type="ECO:0000313" key="8">
    <source>
        <dbReference type="EMBL" id="GAA4305517.1"/>
    </source>
</evidence>
<comment type="similarity">
    <text evidence="2">Belongs to the SusD family.</text>
</comment>
<dbReference type="InterPro" id="IPR033985">
    <property type="entry name" value="SusD-like_N"/>
</dbReference>
<evidence type="ECO:0000256" key="3">
    <source>
        <dbReference type="ARBA" id="ARBA00022729"/>
    </source>
</evidence>
<dbReference type="Proteomes" id="UP001501207">
    <property type="component" value="Unassembled WGS sequence"/>
</dbReference>
<sequence>MYSKHNIYSGATALALFLLLGACKKYEPEPVEFLTKNYVYDKMDRNGDYAKQVLNHLYTYLPNGYNRIDHVVLDAATDDAVSSDNYSTIELLSKSRINAVSTNPDGYWYDGYAAIRDVNQFLAHIDNVPVTAQIKQYWKGEARFIRAMNYFELIKRYGGVPLLGDQLFSQEDEVSLPRSSYGECVQYIVDELDHISDSLREDPVQDLDLGRITRGAALALKSRVLLYAASPLNNPDNDPGKWQQAADAAKAVMDLHVFSLESNYVSLFVKRKNKEVILAYQRAQTTDVERNNAPVGYAEPNQSNGYVSPTQELVDAFPMRNGLPVDDAASGYDPANPYASRDPRLGATVFYNGAAWLSRPVETFEGGLDKPNLIQRQTRTGYYMRKFLADYSGSTAYGNQDHNFPIFRYAGILLNYAEAANELGDQDAAYEQLKAIRKRAGIDPGADEMYGLKAGMTQEEMRKAVRLERRIEMAFEEQRFWDIRRWKIAGDVADGTLHGMKIEKNADGSFTYQTVGISDILFTAPKMYLYPIPYEEIAGNPAVTQNPGWE</sequence>
<name>A0ABP8FJW4_9BACT</name>
<dbReference type="Gene3D" id="1.25.40.390">
    <property type="match status" value="1"/>
</dbReference>
<evidence type="ECO:0000313" key="9">
    <source>
        <dbReference type="Proteomes" id="UP001501207"/>
    </source>
</evidence>
<evidence type="ECO:0000259" key="7">
    <source>
        <dbReference type="Pfam" id="PF14322"/>
    </source>
</evidence>
<reference evidence="9" key="1">
    <citation type="journal article" date="2019" name="Int. J. Syst. Evol. Microbiol.">
        <title>The Global Catalogue of Microorganisms (GCM) 10K type strain sequencing project: providing services to taxonomists for standard genome sequencing and annotation.</title>
        <authorList>
            <consortium name="The Broad Institute Genomics Platform"/>
            <consortium name="The Broad Institute Genome Sequencing Center for Infectious Disease"/>
            <person name="Wu L."/>
            <person name="Ma J."/>
        </authorList>
    </citation>
    <scope>NUCLEOTIDE SEQUENCE [LARGE SCALE GENOMIC DNA]</scope>
    <source>
        <strain evidence="9">JCM 17664</strain>
    </source>
</reference>
<dbReference type="CDD" id="cd08977">
    <property type="entry name" value="SusD"/>
    <property type="match status" value="1"/>
</dbReference>
<dbReference type="Pfam" id="PF07980">
    <property type="entry name" value="SusD_RagB"/>
    <property type="match status" value="1"/>
</dbReference>
<evidence type="ECO:0000259" key="6">
    <source>
        <dbReference type="Pfam" id="PF07980"/>
    </source>
</evidence>
<dbReference type="SUPFAM" id="SSF48452">
    <property type="entry name" value="TPR-like"/>
    <property type="match status" value="1"/>
</dbReference>